<feature type="domain" description="Tc1-like transposase DDE" evidence="1">
    <location>
        <begin position="338"/>
        <end position="418"/>
    </location>
</feature>
<dbReference type="STRING" id="1336337.A0A3N4K3X7"/>
<dbReference type="InterPro" id="IPR038717">
    <property type="entry name" value="Tc1-like_DDE_dom"/>
</dbReference>
<dbReference type="EMBL" id="ML120354">
    <property type="protein sequence ID" value="RPB05274.1"/>
    <property type="molecule type" value="Genomic_DNA"/>
</dbReference>
<accession>A0A3N4K3X7</accession>
<dbReference type="AlphaFoldDB" id="A0A3N4K3X7"/>
<evidence type="ECO:0000313" key="2">
    <source>
        <dbReference type="EMBL" id="RPB05274.1"/>
    </source>
</evidence>
<dbReference type="GO" id="GO:0003676">
    <property type="term" value="F:nucleic acid binding"/>
    <property type="evidence" value="ECO:0007669"/>
    <property type="project" value="InterPro"/>
</dbReference>
<organism evidence="2 3">
    <name type="scientific">Choiromyces venosus 120613-1</name>
    <dbReference type="NCBI Taxonomy" id="1336337"/>
    <lineage>
        <taxon>Eukaryota</taxon>
        <taxon>Fungi</taxon>
        <taxon>Dikarya</taxon>
        <taxon>Ascomycota</taxon>
        <taxon>Pezizomycotina</taxon>
        <taxon>Pezizomycetes</taxon>
        <taxon>Pezizales</taxon>
        <taxon>Tuberaceae</taxon>
        <taxon>Choiromyces</taxon>
    </lineage>
</organism>
<proteinExistence type="predicted"/>
<dbReference type="OrthoDB" id="5278911at2759"/>
<evidence type="ECO:0000313" key="3">
    <source>
        <dbReference type="Proteomes" id="UP000276215"/>
    </source>
</evidence>
<evidence type="ECO:0000259" key="1">
    <source>
        <dbReference type="Pfam" id="PF13358"/>
    </source>
</evidence>
<protein>
    <recommendedName>
        <fullName evidence="1">Tc1-like transposase DDE domain-containing protein</fullName>
    </recommendedName>
</protein>
<dbReference type="Gene3D" id="3.30.420.10">
    <property type="entry name" value="Ribonuclease H-like superfamily/Ribonuclease H"/>
    <property type="match status" value="1"/>
</dbReference>
<reference evidence="2 3" key="1">
    <citation type="journal article" date="2018" name="Nat. Ecol. Evol.">
        <title>Pezizomycetes genomes reveal the molecular basis of ectomycorrhizal truffle lifestyle.</title>
        <authorList>
            <person name="Murat C."/>
            <person name="Payen T."/>
            <person name="Noel B."/>
            <person name="Kuo A."/>
            <person name="Morin E."/>
            <person name="Chen J."/>
            <person name="Kohler A."/>
            <person name="Krizsan K."/>
            <person name="Balestrini R."/>
            <person name="Da Silva C."/>
            <person name="Montanini B."/>
            <person name="Hainaut M."/>
            <person name="Levati E."/>
            <person name="Barry K.W."/>
            <person name="Belfiori B."/>
            <person name="Cichocki N."/>
            <person name="Clum A."/>
            <person name="Dockter R.B."/>
            <person name="Fauchery L."/>
            <person name="Guy J."/>
            <person name="Iotti M."/>
            <person name="Le Tacon F."/>
            <person name="Lindquist E.A."/>
            <person name="Lipzen A."/>
            <person name="Malagnac F."/>
            <person name="Mello A."/>
            <person name="Molinier V."/>
            <person name="Miyauchi S."/>
            <person name="Poulain J."/>
            <person name="Riccioni C."/>
            <person name="Rubini A."/>
            <person name="Sitrit Y."/>
            <person name="Splivallo R."/>
            <person name="Traeger S."/>
            <person name="Wang M."/>
            <person name="Zifcakova L."/>
            <person name="Wipf D."/>
            <person name="Zambonelli A."/>
            <person name="Paolocci F."/>
            <person name="Nowrousian M."/>
            <person name="Ottonello S."/>
            <person name="Baldrian P."/>
            <person name="Spatafora J.W."/>
            <person name="Henrissat B."/>
            <person name="Nagy L.G."/>
            <person name="Aury J.M."/>
            <person name="Wincker P."/>
            <person name="Grigoriev I.V."/>
            <person name="Bonfante P."/>
            <person name="Martin F.M."/>
        </authorList>
    </citation>
    <scope>NUCLEOTIDE SEQUENCE [LARGE SCALE GENOMIC DNA]</scope>
    <source>
        <strain evidence="2 3">120613-1</strain>
    </source>
</reference>
<sequence length="473" mass="54801">MYQTLLKTLWRYHWGKIHQIQLTMPGGKSLSTSVRAAIVSLHVCARMTFDQVAVSLQINKETVRQTYKRIEERSPHARSIQAMLATVESGDKIREMPAVLQKYPLGSDESEKMKALALQDNDHRLRTFPEIAQEAEVDISPATAYRMMNKHHNLFCYKWRSKPPLDAQNKLDRLALVDWGLAQPIESFVFSDEMIFEVGSPRRLRNITWQKGEDPYASATPDKKKSGFSIMVSGSIALGFKGPLWVWVKESPEEQAANNQQLQRENNEREQRVALRRLNATIPGTEEYLYLQALNRNIAEYNANCSPHEPHRIPRRPFWEFGEKIQKRSSGGGLDWFLYQESILHQRLYPFIEAIQTQTGRHCWLVEDNAGNHTLAAKMDLQEAAARNIHRIPKWPTNSPDLNEIEPCWNYLKDAMMEYNFAGVGEQTRQEVIDALRLEWERMPQELIDHFCMNFHLNLLQVRAWGGDNKFNA</sequence>
<dbReference type="Proteomes" id="UP000276215">
    <property type="component" value="Unassembled WGS sequence"/>
</dbReference>
<keyword evidence="3" id="KW-1185">Reference proteome</keyword>
<name>A0A3N4K3X7_9PEZI</name>
<dbReference type="Pfam" id="PF13358">
    <property type="entry name" value="DDE_3"/>
    <property type="match status" value="1"/>
</dbReference>
<gene>
    <name evidence="2" type="ORF">L873DRAFT_1909312</name>
</gene>
<dbReference type="InterPro" id="IPR036397">
    <property type="entry name" value="RNaseH_sf"/>
</dbReference>